<evidence type="ECO:0000256" key="2">
    <source>
        <dbReference type="ARBA" id="ARBA00022801"/>
    </source>
</evidence>
<feature type="modified residue" description="N6-(pyridoxal phosphate)lysine" evidence="4">
    <location>
        <position position="228"/>
    </location>
</feature>
<comment type="function">
    <text evidence="4 6">Catalyzes the cleavage of L-kynurenine (L-Kyn) and L-3-hydroxykynurenine (L-3OHKyn) into anthranilic acid (AA) and 3-hydroxyanthranilic acid (3-OHAA), respectively.</text>
</comment>
<proteinExistence type="inferred from homology"/>
<feature type="binding site" evidence="4">
    <location>
        <position position="99"/>
    </location>
    <ligand>
        <name>pyridoxal 5'-phosphate</name>
        <dbReference type="ChEBI" id="CHEBI:597326"/>
    </ligand>
</feature>
<keyword evidence="2 4" id="KW-0378">Hydrolase</keyword>
<dbReference type="RefSeq" id="WP_204911295.1">
    <property type="nucleotide sequence ID" value="NZ_BAAAYR010000001.1"/>
</dbReference>
<dbReference type="Proteomes" id="UP001500767">
    <property type="component" value="Unassembled WGS sequence"/>
</dbReference>
<feature type="binding site" evidence="4">
    <location>
        <begin position="130"/>
        <end position="133"/>
    </location>
    <ligand>
        <name>pyridoxal 5'-phosphate</name>
        <dbReference type="ChEBI" id="CHEBI:597326"/>
    </ligand>
</feature>
<dbReference type="InterPro" id="IPR010111">
    <property type="entry name" value="Kynureninase"/>
</dbReference>
<dbReference type="EC" id="3.7.1.3" evidence="4 5"/>
<accession>A0ABP6XA12</accession>
<dbReference type="InterPro" id="IPR015424">
    <property type="entry name" value="PyrdxlP-dep_Trfase"/>
</dbReference>
<dbReference type="InterPro" id="IPR015421">
    <property type="entry name" value="PyrdxlP-dep_Trfase_major"/>
</dbReference>
<dbReference type="PIRSF" id="PIRSF038800">
    <property type="entry name" value="KYNU"/>
    <property type="match status" value="1"/>
</dbReference>
<reference evidence="8" key="1">
    <citation type="journal article" date="2019" name="Int. J. Syst. Evol. Microbiol.">
        <title>The Global Catalogue of Microorganisms (GCM) 10K type strain sequencing project: providing services to taxonomists for standard genome sequencing and annotation.</title>
        <authorList>
            <consortium name="The Broad Institute Genomics Platform"/>
            <consortium name="The Broad Institute Genome Sequencing Center for Infectious Disease"/>
            <person name="Wu L."/>
            <person name="Ma J."/>
        </authorList>
    </citation>
    <scope>NUCLEOTIDE SEQUENCE [LARGE SCALE GENOMIC DNA]</scope>
    <source>
        <strain evidence="8">JCM 16540</strain>
    </source>
</reference>
<evidence type="ECO:0000256" key="6">
    <source>
        <dbReference type="PIRNR" id="PIRNR038800"/>
    </source>
</evidence>
<keyword evidence="1 4" id="KW-0662">Pyridine nucleotide biosynthesis</keyword>
<name>A0ABP6XA12_9ACTN</name>
<evidence type="ECO:0000313" key="8">
    <source>
        <dbReference type="Proteomes" id="UP001500767"/>
    </source>
</evidence>
<comment type="catalytic activity">
    <reaction evidence="4 6">
        <text>L-kynurenine + H2O = anthranilate + L-alanine + H(+)</text>
        <dbReference type="Rhea" id="RHEA:16813"/>
        <dbReference type="ChEBI" id="CHEBI:15377"/>
        <dbReference type="ChEBI" id="CHEBI:15378"/>
        <dbReference type="ChEBI" id="CHEBI:16567"/>
        <dbReference type="ChEBI" id="CHEBI:57959"/>
        <dbReference type="ChEBI" id="CHEBI:57972"/>
        <dbReference type="EC" id="3.7.1.3"/>
    </reaction>
</comment>
<keyword evidence="8" id="KW-1185">Reference proteome</keyword>
<comment type="catalytic activity">
    <reaction evidence="6">
        <text>3-hydroxy-L-kynurenine + H2O = 3-hydroxyanthranilate + L-alanine + H(+)</text>
        <dbReference type="Rhea" id="RHEA:25143"/>
        <dbReference type="ChEBI" id="CHEBI:15377"/>
        <dbReference type="ChEBI" id="CHEBI:15378"/>
        <dbReference type="ChEBI" id="CHEBI:36559"/>
        <dbReference type="ChEBI" id="CHEBI:57972"/>
        <dbReference type="ChEBI" id="CHEBI:58125"/>
        <dbReference type="EC" id="3.7.1.3"/>
    </reaction>
</comment>
<comment type="subunit">
    <text evidence="4 6">Homodimer.</text>
</comment>
<dbReference type="PANTHER" id="PTHR14084">
    <property type="entry name" value="KYNURENINASE"/>
    <property type="match status" value="1"/>
</dbReference>
<dbReference type="Gene3D" id="3.90.1150.10">
    <property type="entry name" value="Aspartate Aminotransferase, domain 1"/>
    <property type="match status" value="1"/>
</dbReference>
<comment type="pathway">
    <text evidence="4 6">Amino-acid degradation; L-kynurenine degradation; L-alanine and anthranilate from L-kynurenine: step 1/1.</text>
</comment>
<evidence type="ECO:0000313" key="7">
    <source>
        <dbReference type="EMBL" id="GAA3562833.1"/>
    </source>
</evidence>
<comment type="pathway">
    <text evidence="4 6">Cofactor biosynthesis; NAD(+) biosynthesis; quinolinate from L-kynurenine: step 2/3.</text>
</comment>
<gene>
    <name evidence="4 7" type="primary">kynU</name>
    <name evidence="7" type="ORF">GCM10022197_18070</name>
</gene>
<organism evidence="7 8">
    <name type="scientific">Microlunatus spumicola</name>
    <dbReference type="NCBI Taxonomy" id="81499"/>
    <lineage>
        <taxon>Bacteria</taxon>
        <taxon>Bacillati</taxon>
        <taxon>Actinomycetota</taxon>
        <taxon>Actinomycetes</taxon>
        <taxon>Propionibacteriales</taxon>
        <taxon>Propionibacteriaceae</taxon>
        <taxon>Microlunatus</taxon>
    </lineage>
</organism>
<comment type="caution">
    <text evidence="4">Lacks conserved residue(s) required for the propagation of feature annotation.</text>
</comment>
<feature type="binding site" evidence="4">
    <location>
        <position position="205"/>
    </location>
    <ligand>
        <name>pyridoxal 5'-phosphate</name>
        <dbReference type="ChEBI" id="CHEBI:597326"/>
    </ligand>
</feature>
<comment type="similarity">
    <text evidence="4 6">Belongs to the kynureninase family.</text>
</comment>
<feature type="binding site" evidence="4">
    <location>
        <position position="98"/>
    </location>
    <ligand>
        <name>pyridoxal 5'-phosphate</name>
        <dbReference type="ChEBI" id="CHEBI:597326"/>
    </ligand>
</feature>
<evidence type="ECO:0000256" key="5">
    <source>
        <dbReference type="NCBIfam" id="TIGR01814"/>
    </source>
</evidence>
<dbReference type="SUPFAM" id="SSF53383">
    <property type="entry name" value="PLP-dependent transferases"/>
    <property type="match status" value="1"/>
</dbReference>
<dbReference type="InterPro" id="IPR015422">
    <property type="entry name" value="PyrdxlP-dep_Trfase_small"/>
</dbReference>
<sequence>MALTRQDCERLDAEDPLAGSRDAFALPDGVVYLDGNSLGARPRHAAARVADVVEREWGQDLIGSWNTAGWFDLPVRLGDRLAPLIGGGPGSTVVTDTTSANLFKALAAALALQHDAEPRRTVVVSERDNFPTDLYIAKGLTDLLDRGHELRLVDGPEDLAGALDERTAVVTLSHVNYRTGALWDLAEVTRQVHAAGALVVWDLAHSAGALPIDLLGADADLAVGCTYKYLNGGPGAPAFLWVNPRHADARQPLTGWWGHARPFAMEDAYEPAPGVTRFLGGTQPVVALTLVGCGLDVAERADLAAVRAKSLALGDLFLALVEERCADEPISLVTPRQHDRRGSHLTFSHPEAYAVVQALIARGVVGDYREPDCLRFGLTPLYLRFVDVYDAVEAIADVLATRAWDDDRFKVRSAVT</sequence>
<feature type="binding site" evidence="4">
    <location>
        <position position="282"/>
    </location>
    <ligand>
        <name>pyridoxal 5'-phosphate</name>
        <dbReference type="ChEBI" id="CHEBI:597326"/>
    </ligand>
</feature>
<comment type="caution">
    <text evidence="7">The sequence shown here is derived from an EMBL/GenBank/DDBJ whole genome shotgun (WGS) entry which is preliminary data.</text>
</comment>
<feature type="binding site" evidence="4">
    <location>
        <position position="256"/>
    </location>
    <ligand>
        <name>pyridoxal 5'-phosphate</name>
        <dbReference type="ChEBI" id="CHEBI:597326"/>
    </ligand>
</feature>
<dbReference type="EMBL" id="BAAAYR010000001">
    <property type="protein sequence ID" value="GAA3562833.1"/>
    <property type="molecule type" value="Genomic_DNA"/>
</dbReference>
<evidence type="ECO:0000256" key="3">
    <source>
        <dbReference type="ARBA" id="ARBA00022898"/>
    </source>
</evidence>
<keyword evidence="3 4" id="KW-0663">Pyridoxal phosphate</keyword>
<comment type="cofactor">
    <cofactor evidence="4 6">
        <name>pyridoxal 5'-phosphate</name>
        <dbReference type="ChEBI" id="CHEBI:597326"/>
    </cofactor>
</comment>
<dbReference type="Pfam" id="PF22580">
    <property type="entry name" value="KYNU_C"/>
    <property type="match status" value="1"/>
</dbReference>
<dbReference type="NCBIfam" id="TIGR01814">
    <property type="entry name" value="kynureninase"/>
    <property type="match status" value="1"/>
</dbReference>
<feature type="binding site" evidence="4">
    <location>
        <position position="202"/>
    </location>
    <ligand>
        <name>pyridoxal 5'-phosphate</name>
        <dbReference type="ChEBI" id="CHEBI:597326"/>
    </ligand>
</feature>
<evidence type="ECO:0000256" key="4">
    <source>
        <dbReference type="HAMAP-Rule" id="MF_01970"/>
    </source>
</evidence>
<dbReference type="HAMAP" id="MF_01970">
    <property type="entry name" value="Kynureninase"/>
    <property type="match status" value="1"/>
</dbReference>
<evidence type="ECO:0000256" key="1">
    <source>
        <dbReference type="ARBA" id="ARBA00022642"/>
    </source>
</evidence>
<feature type="binding site" evidence="4">
    <location>
        <position position="227"/>
    </location>
    <ligand>
        <name>pyridoxal 5'-phosphate</name>
        <dbReference type="ChEBI" id="CHEBI:597326"/>
    </ligand>
</feature>
<protein>
    <recommendedName>
        <fullName evidence="4 5">Kynureninase</fullName>
        <ecNumber evidence="4 5">3.7.1.3</ecNumber>
    </recommendedName>
    <alternativeName>
        <fullName evidence="4">L-kynurenine hydrolase</fullName>
    </alternativeName>
</protein>
<dbReference type="Gene3D" id="3.40.640.10">
    <property type="entry name" value="Type I PLP-dependent aspartate aminotransferase-like (Major domain)"/>
    <property type="match status" value="1"/>
</dbReference>
<dbReference type="PANTHER" id="PTHR14084:SF0">
    <property type="entry name" value="KYNURENINASE"/>
    <property type="match status" value="1"/>
</dbReference>